<organism evidence="2 3">
    <name type="scientific">Gossypium darwinii</name>
    <name type="common">Darwin's cotton</name>
    <name type="synonym">Gossypium barbadense var. darwinii</name>
    <dbReference type="NCBI Taxonomy" id="34276"/>
    <lineage>
        <taxon>Eukaryota</taxon>
        <taxon>Viridiplantae</taxon>
        <taxon>Streptophyta</taxon>
        <taxon>Embryophyta</taxon>
        <taxon>Tracheophyta</taxon>
        <taxon>Spermatophyta</taxon>
        <taxon>Magnoliopsida</taxon>
        <taxon>eudicotyledons</taxon>
        <taxon>Gunneridae</taxon>
        <taxon>Pentapetalae</taxon>
        <taxon>rosids</taxon>
        <taxon>malvids</taxon>
        <taxon>Malvales</taxon>
        <taxon>Malvaceae</taxon>
        <taxon>Malvoideae</taxon>
        <taxon>Gossypium</taxon>
    </lineage>
</organism>
<evidence type="ECO:0000313" key="2">
    <source>
        <dbReference type="EMBL" id="TYG94470.1"/>
    </source>
</evidence>
<keyword evidence="1" id="KW-0472">Membrane</keyword>
<reference evidence="2 3" key="1">
    <citation type="submission" date="2019-06" db="EMBL/GenBank/DDBJ databases">
        <title>WGS assembly of Gossypium darwinii.</title>
        <authorList>
            <person name="Chen Z.J."/>
            <person name="Sreedasyam A."/>
            <person name="Ando A."/>
            <person name="Song Q."/>
            <person name="De L."/>
            <person name="Hulse-Kemp A."/>
            <person name="Ding M."/>
            <person name="Ye W."/>
            <person name="Kirkbride R."/>
            <person name="Jenkins J."/>
            <person name="Plott C."/>
            <person name="Lovell J."/>
            <person name="Lin Y.-M."/>
            <person name="Vaughn R."/>
            <person name="Liu B."/>
            <person name="Li W."/>
            <person name="Simpson S."/>
            <person name="Scheffler B."/>
            <person name="Saski C."/>
            <person name="Grover C."/>
            <person name="Hu G."/>
            <person name="Conover J."/>
            <person name="Carlson J."/>
            <person name="Shu S."/>
            <person name="Boston L."/>
            <person name="Williams M."/>
            <person name="Peterson D."/>
            <person name="Mcgee K."/>
            <person name="Jones D."/>
            <person name="Wendel J."/>
            <person name="Stelly D."/>
            <person name="Grimwood J."/>
            <person name="Schmutz J."/>
        </authorList>
    </citation>
    <scope>NUCLEOTIDE SEQUENCE [LARGE SCALE GENOMIC DNA]</scope>
    <source>
        <strain evidence="2">1808015.09</strain>
    </source>
</reference>
<proteinExistence type="predicted"/>
<evidence type="ECO:0000256" key="1">
    <source>
        <dbReference type="SAM" id="Phobius"/>
    </source>
</evidence>
<gene>
    <name evidence="2" type="ORF">ES288_A11G190600v1</name>
</gene>
<dbReference type="EMBL" id="CM017698">
    <property type="protein sequence ID" value="TYG94470.1"/>
    <property type="molecule type" value="Genomic_DNA"/>
</dbReference>
<feature type="transmembrane region" description="Helical" evidence="1">
    <location>
        <begin position="41"/>
        <end position="59"/>
    </location>
</feature>
<accession>A0A5D2ELV8</accession>
<keyword evidence="1" id="KW-1133">Transmembrane helix</keyword>
<protein>
    <submittedName>
        <fullName evidence="2">Uncharacterized protein</fullName>
    </submittedName>
</protein>
<keyword evidence="3" id="KW-1185">Reference proteome</keyword>
<evidence type="ECO:0000313" key="3">
    <source>
        <dbReference type="Proteomes" id="UP000323506"/>
    </source>
</evidence>
<dbReference type="Proteomes" id="UP000323506">
    <property type="component" value="Chromosome A11"/>
</dbReference>
<keyword evidence="1" id="KW-0812">Transmembrane</keyword>
<sequence>MNKQSRPRRSWFWPVTTVSAAIAGHRRRWPKNKKGGDGGRVMVGFWVARFFVNFGSLILGL</sequence>
<name>A0A5D2ELV8_GOSDA</name>
<dbReference type="AlphaFoldDB" id="A0A5D2ELV8"/>